<reference evidence="1" key="2">
    <citation type="submission" date="2020-09" db="EMBL/GenBank/DDBJ databases">
        <authorList>
            <person name="Sun Q."/>
            <person name="Zhou Y."/>
        </authorList>
    </citation>
    <scope>NUCLEOTIDE SEQUENCE</scope>
    <source>
        <strain evidence="1">CGMCC 1.12919</strain>
    </source>
</reference>
<reference evidence="1" key="1">
    <citation type="journal article" date="2014" name="Int. J. Syst. Evol. Microbiol.">
        <title>Complete genome sequence of Corynebacterium casei LMG S-19264T (=DSM 44701T), isolated from a smear-ripened cheese.</title>
        <authorList>
            <consortium name="US DOE Joint Genome Institute (JGI-PGF)"/>
            <person name="Walter F."/>
            <person name="Albersmeier A."/>
            <person name="Kalinowski J."/>
            <person name="Ruckert C."/>
        </authorList>
    </citation>
    <scope>NUCLEOTIDE SEQUENCE</scope>
    <source>
        <strain evidence="1">CGMCC 1.12919</strain>
    </source>
</reference>
<proteinExistence type="predicted"/>
<dbReference type="Pfam" id="PF09961">
    <property type="entry name" value="DUF2195"/>
    <property type="match status" value="1"/>
</dbReference>
<dbReference type="EMBL" id="BMGG01000001">
    <property type="protein sequence ID" value="GGC46023.1"/>
    <property type="molecule type" value="Genomic_DNA"/>
</dbReference>
<dbReference type="InterPro" id="IPR018696">
    <property type="entry name" value="DUF2195"/>
</dbReference>
<evidence type="ECO:0000313" key="2">
    <source>
        <dbReference type="Proteomes" id="UP000637002"/>
    </source>
</evidence>
<keyword evidence="2" id="KW-1185">Reference proteome</keyword>
<comment type="caution">
    <text evidence="1">The sequence shown here is derived from an EMBL/GenBank/DDBJ whole genome shotgun (WGS) entry which is preliminary data.</text>
</comment>
<evidence type="ECO:0000313" key="1">
    <source>
        <dbReference type="EMBL" id="GGC46023.1"/>
    </source>
</evidence>
<name>A0A916TWG4_9HYPH</name>
<protein>
    <submittedName>
        <fullName evidence="1">Uncharacterized protein</fullName>
    </submittedName>
</protein>
<dbReference type="AlphaFoldDB" id="A0A916TWG4"/>
<dbReference type="Proteomes" id="UP000637002">
    <property type="component" value="Unassembled WGS sequence"/>
</dbReference>
<gene>
    <name evidence="1" type="ORF">GCM10010994_01420</name>
</gene>
<organism evidence="1 2">
    <name type="scientific">Chelatococcus reniformis</name>
    <dbReference type="NCBI Taxonomy" id="1494448"/>
    <lineage>
        <taxon>Bacteria</taxon>
        <taxon>Pseudomonadati</taxon>
        <taxon>Pseudomonadota</taxon>
        <taxon>Alphaproteobacteria</taxon>
        <taxon>Hyphomicrobiales</taxon>
        <taxon>Chelatococcaceae</taxon>
        <taxon>Chelatococcus</taxon>
    </lineage>
</organism>
<accession>A0A916TWG4</accession>
<sequence>MRHEPLMAACHTAPEDAAERPVSDADFQVHKPIGACGCLSALATYTSSVDNNGVRQTVLEGIAAIKGGGAKALILATEPALIAGKEVHVGLTCARPS</sequence>